<keyword evidence="2" id="KW-0690">Ribosome biogenesis</keyword>
<keyword evidence="4" id="KW-0808">Transferase</keyword>
<sequence>MSVPWLVAANPVNYGRPRQLCAEALSAALIIWELLKAYSECGNSAEIISVQNAWLSQQNQVPKAVSDAKGGEISENEGTSDDSQDGFPPLERNMNHLNFQESEDESE</sequence>
<evidence type="ECO:0000313" key="8">
    <source>
        <dbReference type="EMBL" id="PNT27845.2"/>
    </source>
</evidence>
<keyword evidence="5" id="KW-0949">S-adenosyl-L-methionine</keyword>
<dbReference type="EMBL" id="CM009296">
    <property type="protein sequence ID" value="PNT27845.2"/>
    <property type="molecule type" value="Genomic_DNA"/>
</dbReference>
<dbReference type="STRING" id="3694.A0A2K1ZRE0"/>
<keyword evidence="1" id="KW-0963">Cytoplasm</keyword>
<keyword evidence="3" id="KW-0698">rRNA processing</keyword>
<accession>A0A2K1ZRE0</accession>
<gene>
    <name evidence="8" type="ORF">POPTR_007G087000</name>
</gene>
<name>A0A2K1ZRE0_POPTR</name>
<reference evidence="8" key="2">
    <citation type="submission" date="2017-07" db="EMBL/GenBank/DDBJ databases">
        <title>WGS assembly of Populus trichocarpa.</title>
        <authorList>
            <person name="Tuskan G."/>
            <person name="Difazio S."/>
            <person name="Jansson S."/>
            <person name="Bohlmann J."/>
            <person name="Grigoriev I."/>
            <person name="Hellsten U."/>
            <person name="Putnam N."/>
            <person name="Ralph S."/>
            <person name="Rombauts S."/>
            <person name="Salamov A."/>
            <person name="Schein J."/>
            <person name="Sterck L."/>
            <person name="Aerts A."/>
            <person name="Bhalerao R."/>
            <person name="Bhalerao R."/>
            <person name="Blaudez D."/>
            <person name="Boerjan W."/>
            <person name="Brun A."/>
            <person name="Brunner A."/>
            <person name="Busov V."/>
            <person name="Campbell M."/>
            <person name="Carlson J."/>
            <person name="Chalot M."/>
            <person name="Chapman J."/>
            <person name="Chen G."/>
            <person name="Cooper D."/>
            <person name="Coutinho P."/>
            <person name="Couturier J."/>
            <person name="Covert S."/>
            <person name="Cronk Q."/>
            <person name="Cunningham R."/>
            <person name="Davis J."/>
            <person name="Degroeve S."/>
            <person name="Dejardin A."/>
            <person name="Depamphilis C."/>
            <person name="Detter J."/>
            <person name="Dirks B."/>
            <person name="Dubchak I."/>
            <person name="Duplessis S."/>
            <person name="Ehlting J."/>
            <person name="Ellis B."/>
            <person name="Gendler K."/>
            <person name="Goodstein D."/>
            <person name="Gribskov M."/>
            <person name="Grimwood J."/>
            <person name="Groover A."/>
            <person name="Gunter L."/>
            <person name="Hamberger B."/>
            <person name="Heinze B."/>
            <person name="Helariutta Y."/>
            <person name="Henrissat B."/>
            <person name="Holligan D."/>
            <person name="Holt R."/>
            <person name="Huang W."/>
            <person name="Islam-Faridi N."/>
            <person name="Jones S."/>
            <person name="Jones-Rhoades M."/>
            <person name="Jorgensen R."/>
            <person name="Joshi C."/>
            <person name="Kangasjarvi J."/>
            <person name="Karlsson J."/>
            <person name="Kelleher C."/>
            <person name="Kirkpatrick R."/>
            <person name="Kirst M."/>
            <person name="Kohler A."/>
            <person name="Kalluri U."/>
            <person name="Larimer F."/>
            <person name="Leebens-Mack J."/>
            <person name="Leple J."/>
            <person name="Locascio P."/>
            <person name="Lou Y."/>
            <person name="Lucas S."/>
            <person name="Martin F."/>
            <person name="Montanini B."/>
            <person name="Napoli C."/>
            <person name="Nelson D."/>
            <person name="Nelson C."/>
            <person name="Nieminen K."/>
            <person name="Nilsson O."/>
            <person name="Pereda V."/>
            <person name="Peter G."/>
            <person name="Philippe R."/>
            <person name="Pilate G."/>
            <person name="Poliakov A."/>
            <person name="Razumovskaya J."/>
            <person name="Richardson P."/>
            <person name="Rinaldi C."/>
            <person name="Ritland K."/>
            <person name="Rouze P."/>
            <person name="Ryaboy D."/>
            <person name="Schmutz J."/>
            <person name="Schrader J."/>
            <person name="Segerman B."/>
            <person name="Shin H."/>
            <person name="Siddiqui A."/>
            <person name="Sterky F."/>
            <person name="Terry A."/>
            <person name="Tsai C."/>
            <person name="Uberbacher E."/>
            <person name="Unneberg P."/>
            <person name="Vahala J."/>
            <person name="Wall K."/>
            <person name="Wessler S."/>
            <person name="Yang G."/>
            <person name="Yin T."/>
            <person name="Douglas C."/>
            <person name="Marra M."/>
            <person name="Sandberg G."/>
            <person name="Van De Peer Y."/>
            <person name="Rokhsar D."/>
        </authorList>
    </citation>
    <scope>NUCLEOTIDE SEQUENCE</scope>
    <source>
        <strain evidence="8">Nisqually-1</strain>
    </source>
</reference>
<evidence type="ECO:0000313" key="9">
    <source>
        <dbReference type="Proteomes" id="UP000006729"/>
    </source>
</evidence>
<feature type="compositionally biased region" description="Acidic residues" evidence="6">
    <location>
        <begin position="74"/>
        <end position="84"/>
    </location>
</feature>
<dbReference type="GO" id="GO:0106388">
    <property type="term" value="F:rRNA small subunit aminocarboxypropyltransferase activity"/>
    <property type="evidence" value="ECO:0007669"/>
    <property type="project" value="InterPro"/>
</dbReference>
<evidence type="ECO:0000256" key="4">
    <source>
        <dbReference type="ARBA" id="ARBA00022679"/>
    </source>
</evidence>
<evidence type="ECO:0000256" key="1">
    <source>
        <dbReference type="ARBA" id="ARBA00022490"/>
    </source>
</evidence>
<evidence type="ECO:0000259" key="7">
    <source>
        <dbReference type="Pfam" id="PF04034"/>
    </source>
</evidence>
<dbReference type="Proteomes" id="UP000006729">
    <property type="component" value="Chromosome 7"/>
</dbReference>
<evidence type="ECO:0000256" key="3">
    <source>
        <dbReference type="ARBA" id="ARBA00022552"/>
    </source>
</evidence>
<dbReference type="Pfam" id="PF04034">
    <property type="entry name" value="Ribo_biogen_C"/>
    <property type="match status" value="1"/>
</dbReference>
<evidence type="ECO:0000256" key="2">
    <source>
        <dbReference type="ARBA" id="ARBA00022517"/>
    </source>
</evidence>
<organism evidence="8 9">
    <name type="scientific">Populus trichocarpa</name>
    <name type="common">Western balsam poplar</name>
    <name type="synonym">Populus balsamifera subsp. trichocarpa</name>
    <dbReference type="NCBI Taxonomy" id="3694"/>
    <lineage>
        <taxon>Eukaryota</taxon>
        <taxon>Viridiplantae</taxon>
        <taxon>Streptophyta</taxon>
        <taxon>Embryophyta</taxon>
        <taxon>Tracheophyta</taxon>
        <taxon>Spermatophyta</taxon>
        <taxon>Magnoliopsida</taxon>
        <taxon>eudicotyledons</taxon>
        <taxon>Gunneridae</taxon>
        <taxon>Pentapetalae</taxon>
        <taxon>rosids</taxon>
        <taxon>fabids</taxon>
        <taxon>Malpighiales</taxon>
        <taxon>Salicaceae</taxon>
        <taxon>Saliceae</taxon>
        <taxon>Populus</taxon>
    </lineage>
</organism>
<dbReference type="GO" id="GO:0006364">
    <property type="term" value="P:rRNA processing"/>
    <property type="evidence" value="ECO:0007669"/>
    <property type="project" value="UniProtKB-KW"/>
</dbReference>
<dbReference type="PANTHER" id="PTHR20426">
    <property type="entry name" value="RIBOSOME BIOGENESIS PROTEIN TSR3 HOMOLOG"/>
    <property type="match status" value="1"/>
</dbReference>
<keyword evidence="9" id="KW-1185">Reference proteome</keyword>
<proteinExistence type="predicted"/>
<dbReference type="ExpressionAtlas" id="A0A2K1ZRE0">
    <property type="expression patterns" value="baseline"/>
</dbReference>
<dbReference type="InterPro" id="IPR007177">
    <property type="entry name" value="Tsr3_C"/>
</dbReference>
<reference evidence="8 9" key="1">
    <citation type="journal article" date="2006" name="Science">
        <title>The genome of black cottonwood, Populus trichocarpa (Torr. &amp; Gray).</title>
        <authorList>
            <person name="Tuskan G.A."/>
            <person name="Difazio S."/>
            <person name="Jansson S."/>
            <person name="Bohlmann J."/>
            <person name="Grigoriev I."/>
            <person name="Hellsten U."/>
            <person name="Putnam N."/>
            <person name="Ralph S."/>
            <person name="Rombauts S."/>
            <person name="Salamov A."/>
            <person name="Schein J."/>
            <person name="Sterck L."/>
            <person name="Aerts A."/>
            <person name="Bhalerao R.R."/>
            <person name="Bhalerao R.P."/>
            <person name="Blaudez D."/>
            <person name="Boerjan W."/>
            <person name="Brun A."/>
            <person name="Brunner A."/>
            <person name="Busov V."/>
            <person name="Campbell M."/>
            <person name="Carlson J."/>
            <person name="Chalot M."/>
            <person name="Chapman J."/>
            <person name="Chen G.L."/>
            <person name="Cooper D."/>
            <person name="Coutinho P.M."/>
            <person name="Couturier J."/>
            <person name="Covert S."/>
            <person name="Cronk Q."/>
            <person name="Cunningham R."/>
            <person name="Davis J."/>
            <person name="Degroeve S."/>
            <person name="Dejardin A."/>
            <person name="Depamphilis C."/>
            <person name="Detter J."/>
            <person name="Dirks B."/>
            <person name="Dubchak I."/>
            <person name="Duplessis S."/>
            <person name="Ehlting J."/>
            <person name="Ellis B."/>
            <person name="Gendler K."/>
            <person name="Goodstein D."/>
            <person name="Gribskov M."/>
            <person name="Grimwood J."/>
            <person name="Groover A."/>
            <person name="Gunter L."/>
            <person name="Hamberger B."/>
            <person name="Heinze B."/>
            <person name="Helariutta Y."/>
            <person name="Henrissat B."/>
            <person name="Holligan D."/>
            <person name="Holt R."/>
            <person name="Huang W."/>
            <person name="Islam-Faridi N."/>
            <person name="Jones S."/>
            <person name="Jones-Rhoades M."/>
            <person name="Jorgensen R."/>
            <person name="Joshi C."/>
            <person name="Kangasjarvi J."/>
            <person name="Karlsson J."/>
            <person name="Kelleher C."/>
            <person name="Kirkpatrick R."/>
            <person name="Kirst M."/>
            <person name="Kohler A."/>
            <person name="Kalluri U."/>
            <person name="Larimer F."/>
            <person name="Leebens-Mack J."/>
            <person name="Leple J.C."/>
            <person name="Locascio P."/>
            <person name="Lou Y."/>
            <person name="Lucas S."/>
            <person name="Martin F."/>
            <person name="Montanini B."/>
            <person name="Napoli C."/>
            <person name="Nelson D.R."/>
            <person name="Nelson C."/>
            <person name="Nieminen K."/>
            <person name="Nilsson O."/>
            <person name="Pereda V."/>
            <person name="Peter G."/>
            <person name="Philippe R."/>
            <person name="Pilate G."/>
            <person name="Poliakov A."/>
            <person name="Razumovskaya J."/>
            <person name="Richardson P."/>
            <person name="Rinaldi C."/>
            <person name="Ritland K."/>
            <person name="Rouze P."/>
            <person name="Ryaboy D."/>
            <person name="Schmutz J."/>
            <person name="Schrader J."/>
            <person name="Segerman B."/>
            <person name="Shin H."/>
            <person name="Siddiqui A."/>
            <person name="Sterky F."/>
            <person name="Terry A."/>
            <person name="Tsai C.J."/>
            <person name="Uberbacher E."/>
            <person name="Unneberg P."/>
            <person name="Vahala J."/>
            <person name="Wall K."/>
            <person name="Wessler S."/>
            <person name="Yang G."/>
            <person name="Yin T."/>
            <person name="Douglas C."/>
            <person name="Marra M."/>
            <person name="Sandberg G."/>
            <person name="Van de Peer Y."/>
            <person name="Rokhsar D."/>
        </authorList>
    </citation>
    <scope>NUCLEOTIDE SEQUENCE [LARGE SCALE GENOMIC DNA]</scope>
    <source>
        <strain evidence="9">cv. Nisqually</strain>
        <strain evidence="8">Nisqually-1</strain>
    </source>
</reference>
<dbReference type="InParanoid" id="A0A2K1ZRE0"/>
<evidence type="ECO:0000256" key="5">
    <source>
        <dbReference type="ARBA" id="ARBA00022691"/>
    </source>
</evidence>
<dbReference type="PANTHER" id="PTHR20426:SF0">
    <property type="entry name" value="18S RRNA AMINOCARBOXYPROPYLTRANSFERASE"/>
    <property type="match status" value="1"/>
</dbReference>
<feature type="domain" description="16S/18S rRNA aminocarboxypropyltransferase Tsr3 C-terminal" evidence="7">
    <location>
        <begin position="3"/>
        <end position="33"/>
    </location>
</feature>
<dbReference type="AlphaFoldDB" id="A0A2K1ZRE0"/>
<feature type="region of interest" description="Disordered" evidence="6">
    <location>
        <begin position="60"/>
        <end position="107"/>
    </location>
</feature>
<dbReference type="InterPro" id="IPR022968">
    <property type="entry name" value="Tsr3-like"/>
</dbReference>
<evidence type="ECO:0000256" key="6">
    <source>
        <dbReference type="SAM" id="MobiDB-lite"/>
    </source>
</evidence>
<protein>
    <recommendedName>
        <fullName evidence="7">16S/18S rRNA aminocarboxypropyltransferase Tsr3 C-terminal domain-containing protein</fullName>
    </recommendedName>
</protein>
<dbReference type="EMBL" id="CM009296">
    <property type="protein sequence ID" value="RQO92726.1"/>
    <property type="molecule type" value="Genomic_DNA"/>
</dbReference>